<dbReference type="GO" id="GO:0007165">
    <property type="term" value="P:signal transduction"/>
    <property type="evidence" value="ECO:0007669"/>
    <property type="project" value="InterPro"/>
</dbReference>
<dbReference type="KEGG" id="gbn:GEOBRER4_06300"/>
<protein>
    <submittedName>
        <fullName evidence="2">Purine-binding chemotaxis protein CheW, putative</fullName>
    </submittedName>
</protein>
<evidence type="ECO:0000313" key="2">
    <source>
        <dbReference type="EMBL" id="BCG45880.1"/>
    </source>
</evidence>
<dbReference type="InterPro" id="IPR002545">
    <property type="entry name" value="CheW-lke_dom"/>
</dbReference>
<dbReference type="Gene3D" id="2.40.50.180">
    <property type="entry name" value="CheA-289, Domain 4"/>
    <property type="match status" value="1"/>
</dbReference>
<keyword evidence="3" id="KW-1185">Reference proteome</keyword>
<evidence type="ECO:0000259" key="1">
    <source>
        <dbReference type="PROSITE" id="PS50851"/>
    </source>
</evidence>
<evidence type="ECO:0000313" key="3">
    <source>
        <dbReference type="Proteomes" id="UP000515472"/>
    </source>
</evidence>
<accession>A0A6S6LYA9</accession>
<dbReference type="Pfam" id="PF01584">
    <property type="entry name" value="CheW"/>
    <property type="match status" value="1"/>
</dbReference>
<sequence>MIPERLILFTLGGEELALSLQQIGEVMEPQRSYPFAGAPAHYLGLINFHGNLTALVDLALYLGLKSRPLPGKLLVLDPRLAHLALKVDAVSAIIASDLVTGEEPGDGPLTEAYLETPRGRVRLLQLEALISGLEEGLSQSPPRMQS</sequence>
<dbReference type="EMBL" id="AP023213">
    <property type="protein sequence ID" value="BCG45880.1"/>
    <property type="molecule type" value="Genomic_DNA"/>
</dbReference>
<dbReference type="PROSITE" id="PS50851">
    <property type="entry name" value="CHEW"/>
    <property type="match status" value="1"/>
</dbReference>
<dbReference type="SMART" id="SM00260">
    <property type="entry name" value="CheW"/>
    <property type="match status" value="1"/>
</dbReference>
<name>A0A6S6LYA9_9BACT</name>
<dbReference type="InterPro" id="IPR036061">
    <property type="entry name" value="CheW-like_dom_sf"/>
</dbReference>
<dbReference type="AlphaFoldDB" id="A0A6S6LYA9"/>
<dbReference type="SUPFAM" id="SSF50341">
    <property type="entry name" value="CheW-like"/>
    <property type="match status" value="1"/>
</dbReference>
<organism evidence="2 3">
    <name type="scientific">Citrifermentans bremense</name>
    <dbReference type="NCBI Taxonomy" id="60035"/>
    <lineage>
        <taxon>Bacteria</taxon>
        <taxon>Pseudomonadati</taxon>
        <taxon>Thermodesulfobacteriota</taxon>
        <taxon>Desulfuromonadia</taxon>
        <taxon>Geobacterales</taxon>
        <taxon>Geobacteraceae</taxon>
        <taxon>Citrifermentans</taxon>
    </lineage>
</organism>
<dbReference type="RefSeq" id="WP_085813899.1">
    <property type="nucleotide sequence ID" value="NZ_AP023213.1"/>
</dbReference>
<reference evidence="2 3" key="1">
    <citation type="submission" date="2020-06" db="EMBL/GenBank/DDBJ databases">
        <title>Interaction of electrochemicaly active bacteria, Geobacter bremensis R4 on different carbon anode.</title>
        <authorList>
            <person name="Meng L."/>
            <person name="Yoshida N."/>
        </authorList>
    </citation>
    <scope>NUCLEOTIDE SEQUENCE [LARGE SCALE GENOMIC DNA]</scope>
    <source>
        <strain evidence="2 3">R4</strain>
    </source>
</reference>
<dbReference type="GO" id="GO:0006935">
    <property type="term" value="P:chemotaxis"/>
    <property type="evidence" value="ECO:0007669"/>
    <property type="project" value="InterPro"/>
</dbReference>
<dbReference type="Proteomes" id="UP000515472">
    <property type="component" value="Chromosome"/>
</dbReference>
<proteinExistence type="predicted"/>
<feature type="domain" description="CheW-like" evidence="1">
    <location>
        <begin position="3"/>
        <end position="142"/>
    </location>
</feature>
<gene>
    <name evidence="2" type="ORF">GEOBRER4_n0653</name>
</gene>